<dbReference type="Gene3D" id="1.20.1250.20">
    <property type="entry name" value="MFS general substrate transporter like domains"/>
    <property type="match status" value="1"/>
</dbReference>
<proteinExistence type="predicted"/>
<comment type="subcellular location">
    <subcellularLocation>
        <location evidence="1">Membrane</location>
        <topology evidence="1">Multi-pass membrane protein</topology>
    </subcellularLocation>
</comment>
<feature type="region of interest" description="Disordered" evidence="5">
    <location>
        <begin position="69"/>
        <end position="89"/>
    </location>
</feature>
<organism evidence="8 9">
    <name type="scientific">Botryosphaeria dothidea</name>
    <dbReference type="NCBI Taxonomy" id="55169"/>
    <lineage>
        <taxon>Eukaryota</taxon>
        <taxon>Fungi</taxon>
        <taxon>Dikarya</taxon>
        <taxon>Ascomycota</taxon>
        <taxon>Pezizomycotina</taxon>
        <taxon>Dothideomycetes</taxon>
        <taxon>Dothideomycetes incertae sedis</taxon>
        <taxon>Botryosphaeriales</taxon>
        <taxon>Botryosphaeriaceae</taxon>
        <taxon>Botryosphaeria</taxon>
    </lineage>
</organism>
<evidence type="ECO:0000256" key="2">
    <source>
        <dbReference type="ARBA" id="ARBA00022692"/>
    </source>
</evidence>
<accession>A0A8H4N4G1</accession>
<evidence type="ECO:0000256" key="1">
    <source>
        <dbReference type="ARBA" id="ARBA00004141"/>
    </source>
</evidence>
<feature type="transmembrane region" description="Helical" evidence="6">
    <location>
        <begin position="230"/>
        <end position="257"/>
    </location>
</feature>
<evidence type="ECO:0000256" key="4">
    <source>
        <dbReference type="ARBA" id="ARBA00023136"/>
    </source>
</evidence>
<dbReference type="PANTHER" id="PTHR42718:SF1">
    <property type="entry name" value="LOW AFFINITY AMMONIUM TRANSPORTER"/>
    <property type="match status" value="1"/>
</dbReference>
<evidence type="ECO:0000256" key="3">
    <source>
        <dbReference type="ARBA" id="ARBA00022989"/>
    </source>
</evidence>
<dbReference type="InterPro" id="IPR036259">
    <property type="entry name" value="MFS_trans_sf"/>
</dbReference>
<evidence type="ECO:0000313" key="9">
    <source>
        <dbReference type="Proteomes" id="UP000572817"/>
    </source>
</evidence>
<dbReference type="AlphaFoldDB" id="A0A8H4N4G1"/>
<feature type="transmembrane region" description="Helical" evidence="6">
    <location>
        <begin position="402"/>
        <end position="420"/>
    </location>
</feature>
<dbReference type="GO" id="GO:0022857">
    <property type="term" value="F:transmembrane transporter activity"/>
    <property type="evidence" value="ECO:0007669"/>
    <property type="project" value="InterPro"/>
</dbReference>
<sequence>MSSRPSESESDSVTPSQSTRIAVQTRFDSKASSVAASTSSMPNTPSVPEIPAKYKSPLANDRFAASSINEKDETASSTGTLTPPTPGPHGGIKLTRIHEILFVATVAMAHFMVQCAIGIALAPIDIIARDLRTRNPGEQSWFISSYALTVGTFILIAGRAGDILGHKRIFIFGYIYLGFWSALAGFAVYPRSQIFFDICRSQQGVGSALLLPNALALLGRSYPPGPRKNIIFSIFGASAPFGATIGNISGSVFGQLLWWPWGFWSYAITAFGLAIFSLVIIPKPLAALPPHRPSFDWTGSILGVLSLVLINIAFNNGPLYGWDQPHVYFLLIIGAIILGGFLYVELRATNPLLPRSAFNSTTSFILSCLALGWGAFGVWVFYTFRFLEIVRRQTPLLVSAEFVPVIVAAVIASGVTGYMLSHTPVSFVNLCAMIGFFLGIVLVGTMPIEQTYWGQTFFGILVMPIGMDMSFPASTVILSNSMPGEHQGLAAALVTTVINYSVSITLGIAALVEVNVLKPGPGPPHNSIDEIAKGMHSAYLVGISFGAAAVVLAGVFFVRTFMKEGWKVMAH</sequence>
<dbReference type="CDD" id="cd17476">
    <property type="entry name" value="MFS_Amf1_MDR_like"/>
    <property type="match status" value="1"/>
</dbReference>
<dbReference type="EMBL" id="WWBZ02000022">
    <property type="protein sequence ID" value="KAF4308680.1"/>
    <property type="molecule type" value="Genomic_DNA"/>
</dbReference>
<feature type="transmembrane region" description="Helical" evidence="6">
    <location>
        <begin position="490"/>
        <end position="517"/>
    </location>
</feature>
<dbReference type="Proteomes" id="UP000572817">
    <property type="component" value="Unassembled WGS sequence"/>
</dbReference>
<feature type="transmembrane region" description="Helical" evidence="6">
    <location>
        <begin position="169"/>
        <end position="189"/>
    </location>
</feature>
<feature type="compositionally biased region" description="Low complexity" evidence="5">
    <location>
        <begin position="30"/>
        <end position="40"/>
    </location>
</feature>
<reference evidence="8" key="1">
    <citation type="submission" date="2020-04" db="EMBL/GenBank/DDBJ databases">
        <title>Genome Assembly and Annotation of Botryosphaeria dothidea sdau 11-99, a Latent Pathogen of Apple Fruit Ring Rot in China.</title>
        <authorList>
            <person name="Yu C."/>
            <person name="Diao Y."/>
            <person name="Lu Q."/>
            <person name="Zhao J."/>
            <person name="Cui S."/>
            <person name="Peng C."/>
            <person name="He B."/>
            <person name="Liu H."/>
        </authorList>
    </citation>
    <scope>NUCLEOTIDE SEQUENCE [LARGE SCALE GENOMIC DNA]</scope>
    <source>
        <strain evidence="8">Sdau11-99</strain>
    </source>
</reference>
<feature type="transmembrane region" description="Helical" evidence="6">
    <location>
        <begin position="100"/>
        <end position="121"/>
    </location>
</feature>
<feature type="compositionally biased region" description="Polar residues" evidence="5">
    <location>
        <begin position="13"/>
        <end position="22"/>
    </location>
</feature>
<dbReference type="PROSITE" id="PS50850">
    <property type="entry name" value="MFS"/>
    <property type="match status" value="1"/>
</dbReference>
<feature type="transmembrane region" description="Helical" evidence="6">
    <location>
        <begin position="141"/>
        <end position="157"/>
    </location>
</feature>
<keyword evidence="4 6" id="KW-0472">Membrane</keyword>
<feature type="region of interest" description="Disordered" evidence="5">
    <location>
        <begin position="1"/>
        <end position="53"/>
    </location>
</feature>
<evidence type="ECO:0000256" key="5">
    <source>
        <dbReference type="SAM" id="MobiDB-lite"/>
    </source>
</evidence>
<dbReference type="GO" id="GO:0016020">
    <property type="term" value="C:membrane"/>
    <property type="evidence" value="ECO:0007669"/>
    <property type="project" value="UniProtKB-SubCell"/>
</dbReference>
<dbReference type="InterPro" id="IPR011701">
    <property type="entry name" value="MFS"/>
</dbReference>
<evidence type="ECO:0000259" key="7">
    <source>
        <dbReference type="PROSITE" id="PS50850"/>
    </source>
</evidence>
<dbReference type="SUPFAM" id="SSF103473">
    <property type="entry name" value="MFS general substrate transporter"/>
    <property type="match status" value="1"/>
</dbReference>
<feature type="transmembrane region" description="Helical" evidence="6">
    <location>
        <begin position="537"/>
        <end position="558"/>
    </location>
</feature>
<feature type="transmembrane region" description="Helical" evidence="6">
    <location>
        <begin position="452"/>
        <end position="478"/>
    </location>
</feature>
<feature type="transmembrane region" description="Helical" evidence="6">
    <location>
        <begin position="427"/>
        <end position="446"/>
    </location>
</feature>
<feature type="transmembrane region" description="Helical" evidence="6">
    <location>
        <begin position="364"/>
        <end position="382"/>
    </location>
</feature>
<dbReference type="OrthoDB" id="2428527at2759"/>
<dbReference type="PANTHER" id="PTHR42718">
    <property type="entry name" value="MAJOR FACILITATOR SUPERFAMILY MULTIDRUG TRANSPORTER MFSC"/>
    <property type="match status" value="1"/>
</dbReference>
<feature type="transmembrane region" description="Helical" evidence="6">
    <location>
        <begin position="326"/>
        <end position="344"/>
    </location>
</feature>
<feature type="domain" description="Major facilitator superfamily (MFS) profile" evidence="7">
    <location>
        <begin position="102"/>
        <end position="566"/>
    </location>
</feature>
<keyword evidence="9" id="KW-1185">Reference proteome</keyword>
<keyword evidence="3 6" id="KW-1133">Transmembrane helix</keyword>
<name>A0A8H4N4G1_9PEZI</name>
<dbReference type="InterPro" id="IPR020846">
    <property type="entry name" value="MFS_dom"/>
</dbReference>
<dbReference type="Pfam" id="PF07690">
    <property type="entry name" value="MFS_1"/>
    <property type="match status" value="1"/>
</dbReference>
<feature type="transmembrane region" description="Helical" evidence="6">
    <location>
        <begin position="294"/>
        <end position="314"/>
    </location>
</feature>
<evidence type="ECO:0000313" key="8">
    <source>
        <dbReference type="EMBL" id="KAF4308680.1"/>
    </source>
</evidence>
<comment type="caution">
    <text evidence="8">The sequence shown here is derived from an EMBL/GenBank/DDBJ whole genome shotgun (WGS) entry which is preliminary data.</text>
</comment>
<evidence type="ECO:0000256" key="6">
    <source>
        <dbReference type="SAM" id="Phobius"/>
    </source>
</evidence>
<feature type="transmembrane region" description="Helical" evidence="6">
    <location>
        <begin position="263"/>
        <end position="282"/>
    </location>
</feature>
<gene>
    <name evidence="8" type="ORF">GTA08_BOTSDO04379</name>
</gene>
<keyword evidence="2 6" id="KW-0812">Transmembrane</keyword>
<protein>
    <submittedName>
        <fullName evidence="8">Yor378w-like protein</fullName>
    </submittedName>
</protein>